<evidence type="ECO:0000313" key="1">
    <source>
        <dbReference type="EMBL" id="SDJ62713.1"/>
    </source>
</evidence>
<sequence length="243" mass="25539">IGWHLAQLFGDPDTTGTGPYTHVFAAAAQPAIRLATHGISHMGVASHFTQDSLAMTGMEIQAQKNGQRQRVTFNLAGREEVKAPATLDATPVLYSPDPVPVGFQGAVLMEGAAVAGITQAGLTLNSGVEADQTTLNGLATAADMDPGFWDLSGQITARFRGPTLYDRASDGTSFALQLTWTVGAALELAITVPAVRLERTGVPVEGRDIITSSFNWRAGRPAPGVDLVTVTLKNDTPDYAPLV</sequence>
<dbReference type="EMBL" id="FNEJ01000079">
    <property type="protein sequence ID" value="SDJ62713.1"/>
    <property type="molecule type" value="Genomic_DNA"/>
</dbReference>
<dbReference type="Pfam" id="PF18906">
    <property type="entry name" value="Phage_tube_2"/>
    <property type="match status" value="1"/>
</dbReference>
<gene>
    <name evidence="1" type="ORF">SAMN04487993_10794</name>
</gene>
<dbReference type="RefSeq" id="WP_089852595.1">
    <property type="nucleotide sequence ID" value="NZ_FNEJ01000079.1"/>
</dbReference>
<dbReference type="Proteomes" id="UP000199093">
    <property type="component" value="Unassembled WGS sequence"/>
</dbReference>
<proteinExistence type="predicted"/>
<protein>
    <submittedName>
        <fullName evidence="1">Uncharacterized protein</fullName>
    </submittedName>
</protein>
<accession>A0A1G8V9L7</accession>
<organism evidence="1 2">
    <name type="scientific">Salipiger marinus</name>
    <dbReference type="NCBI Taxonomy" id="555512"/>
    <lineage>
        <taxon>Bacteria</taxon>
        <taxon>Pseudomonadati</taxon>
        <taxon>Pseudomonadota</taxon>
        <taxon>Alphaproteobacteria</taxon>
        <taxon>Rhodobacterales</taxon>
        <taxon>Roseobacteraceae</taxon>
        <taxon>Salipiger</taxon>
    </lineage>
</organism>
<keyword evidence="2" id="KW-1185">Reference proteome</keyword>
<dbReference type="OrthoDB" id="1680496at2"/>
<evidence type="ECO:0000313" key="2">
    <source>
        <dbReference type="Proteomes" id="UP000199093"/>
    </source>
</evidence>
<dbReference type="InterPro" id="IPR044000">
    <property type="entry name" value="Phage_tube_2"/>
</dbReference>
<name>A0A1G8V9L7_9RHOB</name>
<dbReference type="STRING" id="555512.SAMN04487993_10794"/>
<reference evidence="1 2" key="1">
    <citation type="submission" date="2016-10" db="EMBL/GenBank/DDBJ databases">
        <authorList>
            <person name="de Groot N.N."/>
        </authorList>
    </citation>
    <scope>NUCLEOTIDE SEQUENCE [LARGE SCALE GENOMIC DNA]</scope>
    <source>
        <strain evidence="1 2">DSM 26424</strain>
    </source>
</reference>
<feature type="non-terminal residue" evidence="1">
    <location>
        <position position="1"/>
    </location>
</feature>
<dbReference type="AlphaFoldDB" id="A0A1G8V9L7"/>